<proteinExistence type="predicted"/>
<keyword evidence="2" id="KW-1185">Reference proteome</keyword>
<dbReference type="EMBL" id="JAAIUW010000013">
    <property type="protein sequence ID" value="KAF7801479.1"/>
    <property type="molecule type" value="Genomic_DNA"/>
</dbReference>
<sequence>MSKKGRGIRFRAGEQKTTATGPGKNTIFLYEYYRFKVYGEFNIGSKGSTM</sequence>
<evidence type="ECO:0000313" key="2">
    <source>
        <dbReference type="Proteomes" id="UP000634136"/>
    </source>
</evidence>
<evidence type="ECO:0000313" key="1">
    <source>
        <dbReference type="EMBL" id="KAF7801479.1"/>
    </source>
</evidence>
<dbReference type="Proteomes" id="UP000634136">
    <property type="component" value="Unassembled WGS sequence"/>
</dbReference>
<accession>A0A834SQ37</accession>
<name>A0A834SQ37_9FABA</name>
<protein>
    <submittedName>
        <fullName evidence="1">Uncharacterized protein</fullName>
    </submittedName>
</protein>
<comment type="caution">
    <text evidence="1">The sequence shown here is derived from an EMBL/GenBank/DDBJ whole genome shotgun (WGS) entry which is preliminary data.</text>
</comment>
<dbReference type="AlphaFoldDB" id="A0A834SQ37"/>
<gene>
    <name evidence="1" type="ORF">G2W53_040590</name>
</gene>
<reference evidence="1" key="1">
    <citation type="submission" date="2020-09" db="EMBL/GenBank/DDBJ databases">
        <title>Genome-Enabled Discovery of Anthraquinone Biosynthesis in Senna tora.</title>
        <authorList>
            <person name="Kang S.-H."/>
            <person name="Pandey R.P."/>
            <person name="Lee C.-M."/>
            <person name="Sim J.-S."/>
            <person name="Jeong J.-T."/>
            <person name="Choi B.-S."/>
            <person name="Jung M."/>
            <person name="Ginzburg D."/>
            <person name="Zhao K."/>
            <person name="Won S.Y."/>
            <person name="Oh T.-J."/>
            <person name="Yu Y."/>
            <person name="Kim N.-H."/>
            <person name="Lee O.R."/>
            <person name="Lee T.-H."/>
            <person name="Bashyal P."/>
            <person name="Kim T.-S."/>
            <person name="Lee W.-H."/>
            <person name="Kawkins C."/>
            <person name="Kim C.-K."/>
            <person name="Kim J.S."/>
            <person name="Ahn B.O."/>
            <person name="Rhee S.Y."/>
            <person name="Sohng J.K."/>
        </authorList>
    </citation>
    <scope>NUCLEOTIDE SEQUENCE</scope>
    <source>
        <tissue evidence="1">Leaf</tissue>
    </source>
</reference>
<organism evidence="1 2">
    <name type="scientific">Senna tora</name>
    <dbReference type="NCBI Taxonomy" id="362788"/>
    <lineage>
        <taxon>Eukaryota</taxon>
        <taxon>Viridiplantae</taxon>
        <taxon>Streptophyta</taxon>
        <taxon>Embryophyta</taxon>
        <taxon>Tracheophyta</taxon>
        <taxon>Spermatophyta</taxon>
        <taxon>Magnoliopsida</taxon>
        <taxon>eudicotyledons</taxon>
        <taxon>Gunneridae</taxon>
        <taxon>Pentapetalae</taxon>
        <taxon>rosids</taxon>
        <taxon>fabids</taxon>
        <taxon>Fabales</taxon>
        <taxon>Fabaceae</taxon>
        <taxon>Caesalpinioideae</taxon>
        <taxon>Cassia clade</taxon>
        <taxon>Senna</taxon>
    </lineage>
</organism>